<name>A0A6C0END1_9ZZZZ</name>
<evidence type="ECO:0000259" key="2">
    <source>
        <dbReference type="PROSITE" id="PS51352"/>
    </source>
</evidence>
<dbReference type="PROSITE" id="PS51352">
    <property type="entry name" value="THIOREDOXIN_2"/>
    <property type="match status" value="1"/>
</dbReference>
<feature type="domain" description="Thioredoxin" evidence="2">
    <location>
        <begin position="1"/>
        <end position="115"/>
    </location>
</feature>
<dbReference type="Pfam" id="PF00085">
    <property type="entry name" value="Thioredoxin"/>
    <property type="match status" value="1"/>
</dbReference>
<protein>
    <recommendedName>
        <fullName evidence="2">Thioredoxin domain-containing protein</fullName>
    </recommendedName>
</protein>
<feature type="region of interest" description="Disordered" evidence="1">
    <location>
        <begin position="112"/>
        <end position="147"/>
    </location>
</feature>
<sequence>MSTHPKVIEKVDSKSLNTVIKDISSHGCILLYHWKDCGHCRSFMPTWDSLKEKYGNIKQFYEIELSTIRQAPTVFKSITGFPTIVAYVGDGSNKVRFQNSRDEKTVSQFIQENVPDYDKVGSNSGSKPKPIRRTPHPKTKAVIKKKK</sequence>
<dbReference type="InterPro" id="IPR036249">
    <property type="entry name" value="Thioredoxin-like_sf"/>
</dbReference>
<dbReference type="CDD" id="cd02961">
    <property type="entry name" value="PDI_a_family"/>
    <property type="match status" value="1"/>
</dbReference>
<dbReference type="AlphaFoldDB" id="A0A6C0END1"/>
<organism evidence="3">
    <name type="scientific">viral metagenome</name>
    <dbReference type="NCBI Taxonomy" id="1070528"/>
    <lineage>
        <taxon>unclassified sequences</taxon>
        <taxon>metagenomes</taxon>
        <taxon>organismal metagenomes</taxon>
    </lineage>
</organism>
<feature type="compositionally biased region" description="Basic residues" evidence="1">
    <location>
        <begin position="129"/>
        <end position="147"/>
    </location>
</feature>
<dbReference type="InterPro" id="IPR013766">
    <property type="entry name" value="Thioredoxin_domain"/>
</dbReference>
<accession>A0A6C0END1</accession>
<dbReference type="EMBL" id="MN738902">
    <property type="protein sequence ID" value="QHT30508.1"/>
    <property type="molecule type" value="Genomic_DNA"/>
</dbReference>
<evidence type="ECO:0000256" key="1">
    <source>
        <dbReference type="SAM" id="MobiDB-lite"/>
    </source>
</evidence>
<dbReference type="Gene3D" id="3.40.30.10">
    <property type="entry name" value="Glutaredoxin"/>
    <property type="match status" value="1"/>
</dbReference>
<dbReference type="SUPFAM" id="SSF52833">
    <property type="entry name" value="Thioredoxin-like"/>
    <property type="match status" value="1"/>
</dbReference>
<proteinExistence type="predicted"/>
<evidence type="ECO:0000313" key="3">
    <source>
        <dbReference type="EMBL" id="QHT30508.1"/>
    </source>
</evidence>
<reference evidence="3" key="1">
    <citation type="journal article" date="2020" name="Nature">
        <title>Giant virus diversity and host interactions through global metagenomics.</title>
        <authorList>
            <person name="Schulz F."/>
            <person name="Roux S."/>
            <person name="Paez-Espino D."/>
            <person name="Jungbluth S."/>
            <person name="Walsh D.A."/>
            <person name="Denef V.J."/>
            <person name="McMahon K.D."/>
            <person name="Konstantinidis K.T."/>
            <person name="Eloe-Fadrosh E.A."/>
            <person name="Kyrpides N.C."/>
            <person name="Woyke T."/>
        </authorList>
    </citation>
    <scope>NUCLEOTIDE SEQUENCE</scope>
    <source>
        <strain evidence="3">GVMAG-M-3300009151-35</strain>
    </source>
</reference>